<protein>
    <submittedName>
        <fullName evidence="2">Uncharacterized protein</fullName>
    </submittedName>
</protein>
<accession>A0ABN9SKN7</accession>
<name>A0ABN9SKN7_9DINO</name>
<comment type="caution">
    <text evidence="2">The sequence shown here is derived from an EMBL/GenBank/DDBJ whole genome shotgun (WGS) entry which is preliminary data.</text>
</comment>
<feature type="compositionally biased region" description="Basic and acidic residues" evidence="1">
    <location>
        <begin position="85"/>
        <end position="96"/>
    </location>
</feature>
<proteinExistence type="predicted"/>
<feature type="compositionally biased region" description="Basic and acidic residues" evidence="1">
    <location>
        <begin position="126"/>
        <end position="135"/>
    </location>
</feature>
<reference evidence="2" key="1">
    <citation type="submission" date="2023-10" db="EMBL/GenBank/DDBJ databases">
        <authorList>
            <person name="Chen Y."/>
            <person name="Shah S."/>
            <person name="Dougan E. K."/>
            <person name="Thang M."/>
            <person name="Chan C."/>
        </authorList>
    </citation>
    <scope>NUCLEOTIDE SEQUENCE [LARGE SCALE GENOMIC DNA]</scope>
</reference>
<feature type="region of interest" description="Disordered" evidence="1">
    <location>
        <begin position="84"/>
        <end position="135"/>
    </location>
</feature>
<feature type="non-terminal residue" evidence="2">
    <location>
        <position position="135"/>
    </location>
</feature>
<dbReference type="Proteomes" id="UP001189429">
    <property type="component" value="Unassembled WGS sequence"/>
</dbReference>
<keyword evidence="3" id="KW-1185">Reference proteome</keyword>
<evidence type="ECO:0000313" key="3">
    <source>
        <dbReference type="Proteomes" id="UP001189429"/>
    </source>
</evidence>
<gene>
    <name evidence="2" type="ORF">PCOR1329_LOCUS30357</name>
</gene>
<dbReference type="EMBL" id="CAUYUJ010011647">
    <property type="protein sequence ID" value="CAK0832301.1"/>
    <property type="molecule type" value="Genomic_DNA"/>
</dbReference>
<organism evidence="2 3">
    <name type="scientific">Prorocentrum cordatum</name>
    <dbReference type="NCBI Taxonomy" id="2364126"/>
    <lineage>
        <taxon>Eukaryota</taxon>
        <taxon>Sar</taxon>
        <taxon>Alveolata</taxon>
        <taxon>Dinophyceae</taxon>
        <taxon>Prorocentrales</taxon>
        <taxon>Prorocentraceae</taxon>
        <taxon>Prorocentrum</taxon>
    </lineage>
</organism>
<sequence>MHQQLRALWAQGALAAARGPDGELGAHLAADVTLKEAPGACLGHAGVAKVASRLRSEVQGLVDQVKAKSARLAESRRLRLGYRRKLQEATGERLPGDEEDDGHPEESDASPPDGNAEPDPVVDGHGLQRDIRRLE</sequence>
<evidence type="ECO:0000256" key="1">
    <source>
        <dbReference type="SAM" id="MobiDB-lite"/>
    </source>
</evidence>
<evidence type="ECO:0000313" key="2">
    <source>
        <dbReference type="EMBL" id="CAK0832301.1"/>
    </source>
</evidence>